<dbReference type="GO" id="GO:0055087">
    <property type="term" value="C:Ski complex"/>
    <property type="evidence" value="ECO:0007669"/>
    <property type="project" value="InterPro"/>
</dbReference>
<evidence type="ECO:0000256" key="2">
    <source>
        <dbReference type="ARBA" id="ARBA00022803"/>
    </source>
</evidence>
<keyword evidence="2 3" id="KW-0802">TPR repeat</keyword>
<reference evidence="6" key="1">
    <citation type="submission" date="2016-10" db="EMBL/GenBank/DDBJ databases">
        <authorList>
            <person name="Jeantristanb JTB J.-T."/>
            <person name="Ricardo R."/>
        </authorList>
    </citation>
    <scope>NUCLEOTIDE SEQUENCE [LARGE SCALE GENOMIC DNA]</scope>
</reference>
<organism evidence="5 6">
    <name type="scientific">Microbotryum saponariae</name>
    <dbReference type="NCBI Taxonomy" id="289078"/>
    <lineage>
        <taxon>Eukaryota</taxon>
        <taxon>Fungi</taxon>
        <taxon>Dikarya</taxon>
        <taxon>Basidiomycota</taxon>
        <taxon>Pucciniomycotina</taxon>
        <taxon>Microbotryomycetes</taxon>
        <taxon>Microbotryales</taxon>
        <taxon>Microbotryaceae</taxon>
        <taxon>Microbotryum</taxon>
    </lineage>
</organism>
<dbReference type="Pfam" id="PF13181">
    <property type="entry name" value="TPR_8"/>
    <property type="match status" value="1"/>
</dbReference>
<evidence type="ECO:0000313" key="5">
    <source>
        <dbReference type="EMBL" id="SCZ88827.1"/>
    </source>
</evidence>
<sequence>MSALIKDKLKLLKAAVQAKDWVNVEKHASTVLSFESSNYNARVFLALACTNLERFDQAQEEYQKAIELAPSQFLARQGLASLYEKQQRWTEYAAALDQLVQQAQEAWDGPKCAESLAKLIQVRKTHGTAAELAQVLSLLLPSSPLYPLLQTLPPPQPTNPTATTYHSIQMALLSPLPTLLELLSLTEAQETNLIESEIKTRRQRLGGPSLSASETRKLVEREYMLSSKLPELYKVILEDPDASEREELRREVEGKLLRHWKTLLFALPSSFDEASLDPSISKMGETGKGKASAVAGRKEEEDRVKNSVRWEIEQLTKGMVLIEVEDELAWKVQLDWGDRFGNWEEIDWRLLNKFDEKFPDTGLAAVISVAHRYHLSLLEASNILDDLDKDDEDKIVAPSAEEFAEVAESGLEKSNDSILSHLLLIRYFSDQEDYATVVSLGEGGLHLLRKREAEIGRALPSSRTTLETHLAIALVHHSSPTHHVKALRLLDSLLDRAKQNGAVVLSDLLVAKALVYQSSEKWLEAVDLWDQVLSFSTLAENVRITAQSERGWSLFNAKQFDAARVGLHDAVIALEARYQLQLQQQRRNEIARSKSGTEKSPGLEEGESSREAEERAKALWRLGECDWVLSEEDESLTPRAFQAYLDSIKAFPDFAPTWTSFGIYYRSIEPPDWSRSLKCFQRAFELDRSQEVAARYMAEEFAEIGDWGLVEKVARRVVEAAAAKAAVGVSTAKKLAWAYKAIGGSEMNSQKYPQAIVAFQSALRGEPEDVHTWLRLGAAYRGSGKHVAALKVFSKVLSIDSDNWFAKFSIGGVQREMGLFEPALTTLKELLVERPDELGVQVVYAETLLSAGMEQLRTGFLSRAEESFVETLVQAIRVIETGGAKRVAWKLAGEASSNLVKISECAHFERSKGLAIQLVKLAGEMDVDTKVDGIDVVTVAAFLDVAQSTESPILFAGVAVLAHKARVVLDTHNEAAIGSAWADLGTSVANLRPHLSKLSPRFSPETALHQAIRALKFGLHHEPFNSTFWNALGVLTFDISGRLAQHCFIRSIEHNSQNAIAWTNLGLFYLVHNDDDLANQAFLKAQVIDPEWAAAWIGQATLADMAGHALEASVLLEHAFTLGADTPEADIAFASHALEKYRRSTSVDPDLVADRFDPARPDAAKNLTAPLFAITRYLTRRPNDVSALHVNALILEHLGDRKAASESFERAAALLEELYEEDESASVEGRFVIAQTNLGRVRLASENYEDALEAFDAALSLIDLEARPTEKDALTQDQAVILFSHCKLGSALAHYFLEDTSMAERTLEEANDDLDLYKNDRTVHLAAALARVYFAEGDETRALGALLDSPDITKSSVPLFIKLTLEALSIITRTPALDEMLSRMKRSDPIIKYSPASTKLTAFGRLMQGDVHGAVRLTSRVLHVAPWTRPNRARLVRLLTDFPKALSDPKDTTTIPSPTIAIPVVMRLLPPIPPTAQQEGIRAFQSLGMSGLAFALNEDVDKASREVEKALHYGPWLGQMQRAMRTVIKYSAKGVESC</sequence>
<evidence type="ECO:0000313" key="6">
    <source>
        <dbReference type="Proteomes" id="UP000249723"/>
    </source>
</evidence>
<keyword evidence="6" id="KW-1185">Reference proteome</keyword>
<feature type="repeat" description="TPR" evidence="3">
    <location>
        <begin position="39"/>
        <end position="72"/>
    </location>
</feature>
<evidence type="ECO:0000256" key="4">
    <source>
        <dbReference type="SAM" id="MobiDB-lite"/>
    </source>
</evidence>
<keyword evidence="1" id="KW-0677">Repeat</keyword>
<dbReference type="InterPro" id="IPR011990">
    <property type="entry name" value="TPR-like_helical_dom_sf"/>
</dbReference>
<gene>
    <name evidence="5" type="ORF">BZ3500_MVSOF-1268-A1-R1_CHR2-1G04662</name>
</gene>
<evidence type="ECO:0000256" key="1">
    <source>
        <dbReference type="ARBA" id="ARBA00022737"/>
    </source>
</evidence>
<dbReference type="InterPro" id="IPR039226">
    <property type="entry name" value="Ski3/TTC37"/>
</dbReference>
<accession>A0A2X0MDM4</accession>
<dbReference type="InterPro" id="IPR040962">
    <property type="entry name" value="TPR_22"/>
</dbReference>
<protein>
    <submittedName>
        <fullName evidence="5">BZ3500_MvSof-1268-A1-R1_Chr2-1g04662 protein</fullName>
    </submittedName>
</protein>
<dbReference type="Pfam" id="PF18833">
    <property type="entry name" value="TPR_22"/>
    <property type="match status" value="1"/>
</dbReference>
<feature type="repeat" description="TPR" evidence="3">
    <location>
        <begin position="736"/>
        <end position="769"/>
    </location>
</feature>
<dbReference type="Proteomes" id="UP000249723">
    <property type="component" value="Unassembled WGS sequence"/>
</dbReference>
<dbReference type="PANTHER" id="PTHR15704:SF7">
    <property type="entry name" value="SUPERKILLER COMPLEX PROTEIN 3"/>
    <property type="match status" value="1"/>
</dbReference>
<evidence type="ECO:0000256" key="3">
    <source>
        <dbReference type="PROSITE-ProRule" id="PRU00339"/>
    </source>
</evidence>
<dbReference type="PROSITE" id="PS50005">
    <property type="entry name" value="TPR"/>
    <property type="match status" value="5"/>
</dbReference>
<dbReference type="OrthoDB" id="421075at2759"/>
<dbReference type="PANTHER" id="PTHR15704">
    <property type="entry name" value="SUPERKILLER 3 PROTEIN-RELATED"/>
    <property type="match status" value="1"/>
</dbReference>
<dbReference type="Pfam" id="PF13432">
    <property type="entry name" value="TPR_16"/>
    <property type="match status" value="2"/>
</dbReference>
<feature type="repeat" description="TPR" evidence="3">
    <location>
        <begin position="1059"/>
        <end position="1092"/>
    </location>
</feature>
<feature type="repeat" description="TPR" evidence="3">
    <location>
        <begin position="770"/>
        <end position="803"/>
    </location>
</feature>
<name>A0A2X0MDM4_9BASI</name>
<feature type="repeat" description="TPR" evidence="3">
    <location>
        <begin position="1232"/>
        <end position="1265"/>
    </location>
</feature>
<dbReference type="SMART" id="SM00028">
    <property type="entry name" value="TPR"/>
    <property type="match status" value="9"/>
</dbReference>
<proteinExistence type="predicted"/>
<dbReference type="GO" id="GO:0006401">
    <property type="term" value="P:RNA catabolic process"/>
    <property type="evidence" value="ECO:0007669"/>
    <property type="project" value="InterPro"/>
</dbReference>
<feature type="region of interest" description="Disordered" evidence="4">
    <location>
        <begin position="589"/>
        <end position="611"/>
    </location>
</feature>
<dbReference type="SUPFAM" id="SSF48452">
    <property type="entry name" value="TPR-like"/>
    <property type="match status" value="3"/>
</dbReference>
<dbReference type="STRING" id="289078.A0A2X0MDM4"/>
<dbReference type="EMBL" id="FMWP01000012">
    <property type="protein sequence ID" value="SCZ88827.1"/>
    <property type="molecule type" value="Genomic_DNA"/>
</dbReference>
<dbReference type="Gene3D" id="1.25.40.10">
    <property type="entry name" value="Tetratricopeptide repeat domain"/>
    <property type="match status" value="4"/>
</dbReference>
<dbReference type="InterPro" id="IPR019734">
    <property type="entry name" value="TPR_rpt"/>
</dbReference>